<dbReference type="PANTHER" id="PTHR43353:SF5">
    <property type="entry name" value="SUCCINATE-SEMIALDEHYDE DEHYDROGENASE, MITOCHONDRIAL"/>
    <property type="match status" value="1"/>
</dbReference>
<gene>
    <name evidence="5" type="ORF">H4W31_005455</name>
</gene>
<feature type="active site" evidence="2">
    <location>
        <position position="237"/>
    </location>
</feature>
<dbReference type="AlphaFoldDB" id="A0A927M895"/>
<keyword evidence="6" id="KW-1185">Reference proteome</keyword>
<comment type="caution">
    <text evidence="5">The sequence shown here is derived from an EMBL/GenBank/DDBJ whole genome shotgun (WGS) entry which is preliminary data.</text>
</comment>
<dbReference type="InterPro" id="IPR050740">
    <property type="entry name" value="Aldehyde_DH_Superfamily"/>
</dbReference>
<dbReference type="PANTHER" id="PTHR43353">
    <property type="entry name" value="SUCCINATE-SEMIALDEHYDE DEHYDROGENASE, MITOCHONDRIAL"/>
    <property type="match status" value="1"/>
</dbReference>
<sequence length="466" mass="48132">MFLDGQLLPSAGDDVPVHDRWTGAELGRVPRDGPAEVDTAVSAVAGRRRPMPIDERVSVLTGAATALQARAGEFAQLITAESGVCVRETTREVGRAVANLRVAAAEAERLRGESIPVPGAARLAVTVPEPVGVVAGITPFNRPLNQVVVKAAPAIAAGCALVLKPSERTPLTALAFAELLTGAGYPKEMLALLTGDPARVGGALARHPAVDMVTFTGSVATGRAVAAAAAGKKLLLELGGNDPLLVLPDADLDLAARLAADGAYATAGQSCRGVKRIIVWAGVADQFVERLVGLSRARRYGDPRRPETEVGPLIDEAAAELVQRRVASAISAGALLCSGGDRDGALVAPTVLDRVPPGAELVREETFGPVAPVLRVGGLDEAVEVANGTAYGLQAGVVTNDSAAFWQLAARLRVGAVNLLEGPQFDSPHIPFGGVKASGLGREGIRYAIREMSTTKTVTVPYGWPV</sequence>
<evidence type="ECO:0000256" key="1">
    <source>
        <dbReference type="ARBA" id="ARBA00023002"/>
    </source>
</evidence>
<dbReference type="InterPro" id="IPR016163">
    <property type="entry name" value="Ald_DH_C"/>
</dbReference>
<accession>A0A927M895</accession>
<name>A0A927M895_9ACTN</name>
<evidence type="ECO:0000259" key="4">
    <source>
        <dbReference type="Pfam" id="PF00171"/>
    </source>
</evidence>
<proteinExistence type="inferred from homology"/>
<evidence type="ECO:0000256" key="2">
    <source>
        <dbReference type="PROSITE-ProRule" id="PRU10007"/>
    </source>
</evidence>
<evidence type="ECO:0000256" key="3">
    <source>
        <dbReference type="RuleBase" id="RU003345"/>
    </source>
</evidence>
<keyword evidence="1 3" id="KW-0560">Oxidoreductase</keyword>
<reference evidence="5" key="1">
    <citation type="submission" date="2020-10" db="EMBL/GenBank/DDBJ databases">
        <title>Sequencing the genomes of 1000 actinobacteria strains.</title>
        <authorList>
            <person name="Klenk H.-P."/>
        </authorList>
    </citation>
    <scope>NUCLEOTIDE SEQUENCE</scope>
    <source>
        <strain evidence="5">DSM 46832</strain>
    </source>
</reference>
<evidence type="ECO:0000313" key="5">
    <source>
        <dbReference type="EMBL" id="MBE1489817.1"/>
    </source>
</evidence>
<dbReference type="InterPro" id="IPR015590">
    <property type="entry name" value="Aldehyde_DH_dom"/>
</dbReference>
<dbReference type="PROSITE" id="PS00687">
    <property type="entry name" value="ALDEHYDE_DEHYDR_GLU"/>
    <property type="match status" value="1"/>
</dbReference>
<dbReference type="SUPFAM" id="SSF53720">
    <property type="entry name" value="ALDH-like"/>
    <property type="match status" value="1"/>
</dbReference>
<dbReference type="Pfam" id="PF00171">
    <property type="entry name" value="Aldedh"/>
    <property type="match status" value="1"/>
</dbReference>
<dbReference type="Gene3D" id="3.40.605.10">
    <property type="entry name" value="Aldehyde Dehydrogenase, Chain A, domain 1"/>
    <property type="match status" value="1"/>
</dbReference>
<comment type="similarity">
    <text evidence="3">Belongs to the aldehyde dehydrogenase family.</text>
</comment>
<organism evidence="5 6">
    <name type="scientific">Plantactinospora soyae</name>
    <dbReference type="NCBI Taxonomy" id="1544732"/>
    <lineage>
        <taxon>Bacteria</taxon>
        <taxon>Bacillati</taxon>
        <taxon>Actinomycetota</taxon>
        <taxon>Actinomycetes</taxon>
        <taxon>Micromonosporales</taxon>
        <taxon>Micromonosporaceae</taxon>
        <taxon>Plantactinospora</taxon>
    </lineage>
</organism>
<dbReference type="Gene3D" id="3.40.309.10">
    <property type="entry name" value="Aldehyde Dehydrogenase, Chain A, domain 2"/>
    <property type="match status" value="1"/>
</dbReference>
<feature type="domain" description="Aldehyde dehydrogenase" evidence="4">
    <location>
        <begin position="12"/>
        <end position="458"/>
    </location>
</feature>
<evidence type="ECO:0000313" key="6">
    <source>
        <dbReference type="Proteomes" id="UP000649753"/>
    </source>
</evidence>
<dbReference type="RefSeq" id="WP_192769214.1">
    <property type="nucleotide sequence ID" value="NZ_JADBEB010000001.1"/>
</dbReference>
<dbReference type="InterPro" id="IPR016162">
    <property type="entry name" value="Ald_DH_N"/>
</dbReference>
<dbReference type="EMBL" id="JADBEB010000001">
    <property type="protein sequence ID" value="MBE1489817.1"/>
    <property type="molecule type" value="Genomic_DNA"/>
</dbReference>
<dbReference type="InterPro" id="IPR029510">
    <property type="entry name" value="Ald_DH_CS_GLU"/>
</dbReference>
<protein>
    <submittedName>
        <fullName evidence="5">Acyl-CoA reductase-like NAD-dependent aldehyde dehydrogenase</fullName>
    </submittedName>
</protein>
<dbReference type="GO" id="GO:0016620">
    <property type="term" value="F:oxidoreductase activity, acting on the aldehyde or oxo group of donors, NAD or NADP as acceptor"/>
    <property type="evidence" value="ECO:0007669"/>
    <property type="project" value="InterPro"/>
</dbReference>
<dbReference type="Proteomes" id="UP000649753">
    <property type="component" value="Unassembled WGS sequence"/>
</dbReference>
<dbReference type="InterPro" id="IPR016161">
    <property type="entry name" value="Ald_DH/histidinol_DH"/>
</dbReference>